<keyword evidence="2" id="KW-1185">Reference proteome</keyword>
<evidence type="ECO:0000313" key="1">
    <source>
        <dbReference type="EMBL" id="CAF4815380.1"/>
    </source>
</evidence>
<proteinExistence type="predicted"/>
<gene>
    <name evidence="1" type="ORF">UJA718_LOCUS41914</name>
</gene>
<comment type="caution">
    <text evidence="1">The sequence shown here is derived from an EMBL/GenBank/DDBJ whole genome shotgun (WGS) entry which is preliminary data.</text>
</comment>
<protein>
    <submittedName>
        <fullName evidence="1">Uncharacterized protein</fullName>
    </submittedName>
</protein>
<dbReference type="AlphaFoldDB" id="A0A821PZJ2"/>
<organism evidence="1 2">
    <name type="scientific">Rotaria socialis</name>
    <dbReference type="NCBI Taxonomy" id="392032"/>
    <lineage>
        <taxon>Eukaryota</taxon>
        <taxon>Metazoa</taxon>
        <taxon>Spiralia</taxon>
        <taxon>Gnathifera</taxon>
        <taxon>Rotifera</taxon>
        <taxon>Eurotatoria</taxon>
        <taxon>Bdelloidea</taxon>
        <taxon>Philodinida</taxon>
        <taxon>Philodinidae</taxon>
        <taxon>Rotaria</taxon>
    </lineage>
</organism>
<name>A0A821PZJ2_9BILA</name>
<dbReference type="EMBL" id="CAJOBP010051647">
    <property type="protein sequence ID" value="CAF4815380.1"/>
    <property type="molecule type" value="Genomic_DNA"/>
</dbReference>
<reference evidence="1" key="1">
    <citation type="submission" date="2021-02" db="EMBL/GenBank/DDBJ databases">
        <authorList>
            <person name="Nowell W R."/>
        </authorList>
    </citation>
    <scope>NUCLEOTIDE SEQUENCE</scope>
</reference>
<evidence type="ECO:0000313" key="2">
    <source>
        <dbReference type="Proteomes" id="UP000663873"/>
    </source>
</evidence>
<feature type="non-terminal residue" evidence="1">
    <location>
        <position position="127"/>
    </location>
</feature>
<feature type="non-terminal residue" evidence="1">
    <location>
        <position position="1"/>
    </location>
</feature>
<sequence length="127" mass="14035">VFTIDVRHEIPSTTFKQLFSFNYGTGAFPSNLILVNNSLSINTQIFGQYGAGTLIKMDRDGENAKLVYAFGRDKTLGCCPWGQLVLVADEQQQYLYGTTMGAADCPSTIYRVGLTMMTNQIELVATF</sequence>
<accession>A0A821PZJ2</accession>
<dbReference type="Proteomes" id="UP000663873">
    <property type="component" value="Unassembled WGS sequence"/>
</dbReference>